<keyword evidence="2" id="KW-1185">Reference proteome</keyword>
<name>A0A6S7BLB6_9BURK</name>
<protein>
    <recommendedName>
        <fullName evidence="3">DUF2513 domain-containing protein</fullName>
    </recommendedName>
</protein>
<evidence type="ECO:0000313" key="2">
    <source>
        <dbReference type="Proteomes" id="UP000494365"/>
    </source>
</evidence>
<dbReference type="InterPro" id="IPR019650">
    <property type="entry name" value="DUF2513"/>
</dbReference>
<dbReference type="RefSeq" id="WP_175153000.1">
    <property type="nucleotide sequence ID" value="NZ_CADIKK010000038.1"/>
</dbReference>
<sequence>MKRDMDLIRELMLKLETLPVPTAGMVVVDATKVSVEGYPAEQIDYHLSLLEQARFIHAGGLDFGMSGPGFGPGVGFCSLTWAGHDFLDAMRSPDVWDRTRKAASAAGGFTVDLLVSAAKSYLEARIKGVIGG</sequence>
<dbReference type="AlphaFoldDB" id="A0A6S7BLB6"/>
<accession>A0A6S7BLB6</accession>
<proteinExistence type="predicted"/>
<organism evidence="1 2">
    <name type="scientific">Paraburkholderia ultramafica</name>
    <dbReference type="NCBI Taxonomy" id="1544867"/>
    <lineage>
        <taxon>Bacteria</taxon>
        <taxon>Pseudomonadati</taxon>
        <taxon>Pseudomonadota</taxon>
        <taxon>Betaproteobacteria</taxon>
        <taxon>Burkholderiales</taxon>
        <taxon>Burkholderiaceae</taxon>
        <taxon>Paraburkholderia</taxon>
    </lineage>
</organism>
<dbReference type="Proteomes" id="UP000494365">
    <property type="component" value="Unassembled WGS sequence"/>
</dbReference>
<reference evidence="1 2" key="1">
    <citation type="submission" date="2020-04" db="EMBL/GenBank/DDBJ databases">
        <authorList>
            <person name="De Canck E."/>
        </authorList>
    </citation>
    <scope>NUCLEOTIDE SEQUENCE [LARGE SCALE GENOMIC DNA]</scope>
    <source>
        <strain evidence="1 2">LMG 28614</strain>
    </source>
</reference>
<evidence type="ECO:0000313" key="1">
    <source>
        <dbReference type="EMBL" id="CAB3804450.1"/>
    </source>
</evidence>
<gene>
    <name evidence="1" type="ORF">LMG28614_06036</name>
</gene>
<evidence type="ECO:0008006" key="3">
    <source>
        <dbReference type="Google" id="ProtNLM"/>
    </source>
</evidence>
<dbReference type="Pfam" id="PF10711">
    <property type="entry name" value="DUF2513"/>
    <property type="match status" value="1"/>
</dbReference>
<dbReference type="EMBL" id="CADIKK010000038">
    <property type="protein sequence ID" value="CAB3804450.1"/>
    <property type="molecule type" value="Genomic_DNA"/>
</dbReference>